<dbReference type="EMBL" id="CP011144">
    <property type="protein sequence ID" value="AKC88037.1"/>
    <property type="molecule type" value="Genomic_DNA"/>
</dbReference>
<evidence type="ECO:0000259" key="1">
    <source>
        <dbReference type="Pfam" id="PF08818"/>
    </source>
</evidence>
<dbReference type="OrthoDB" id="5951444at2"/>
<dbReference type="Pfam" id="PF08818">
    <property type="entry name" value="DUF1801"/>
    <property type="match status" value="1"/>
</dbReference>
<dbReference type="InterPro" id="IPR014922">
    <property type="entry name" value="YdhG-like"/>
</dbReference>
<accession>A0A0E3Z3F7</accession>
<protein>
    <recommendedName>
        <fullName evidence="1">YdhG-like domain-containing protein</fullName>
    </recommendedName>
</protein>
<dbReference type="KEGG" id="psuw:WQ53_15940"/>
<dbReference type="RefSeq" id="WP_052633682.1">
    <property type="nucleotide sequence ID" value="NZ_CP011144.1"/>
</dbReference>
<gene>
    <name evidence="2" type="ORF">WQ53_15940</name>
</gene>
<feature type="domain" description="YdhG-like" evidence="1">
    <location>
        <begin position="24"/>
        <end position="128"/>
    </location>
</feature>
<dbReference type="PATRIC" id="fig|314722.6.peg.3447"/>
<evidence type="ECO:0000313" key="2">
    <source>
        <dbReference type="EMBL" id="AKC88037.1"/>
    </source>
</evidence>
<name>A0A0E3Z3F7_9GAMM</name>
<sequence>MAEPKTRPTDVPLETLLAGIDEPRRSEARQLAAMMQEATGEPPLVWGGDIVGFGQYAQRYADGRQLPWPLLGFSPRGRELSLYLMDGFSQRQELLARLGRHRTGKSCLYLRRLSDASPEVLRELLHASVAALEPQRIR</sequence>
<proteinExistence type="predicted"/>
<reference evidence="2 3" key="1">
    <citation type="journal article" date="2015" name="Genome Announc.">
        <title>Complete Genome Sequence of Pseudoxanthomonas suwonensis Strain J1, a Cellulose-Degrading Bacterium Isolated from Leaf- and Wood-Enriched Soil.</title>
        <authorList>
            <person name="Hou L."/>
            <person name="Jiang J."/>
            <person name="Xu Z."/>
            <person name="Zhou Y."/>
            <person name="Leung F.C."/>
        </authorList>
    </citation>
    <scope>NUCLEOTIDE SEQUENCE [LARGE SCALE GENOMIC DNA]</scope>
    <source>
        <strain evidence="2 3">J1</strain>
    </source>
</reference>
<keyword evidence="3" id="KW-1185">Reference proteome</keyword>
<organism evidence="2 3">
    <name type="scientific">Pseudoxanthomonas suwonensis</name>
    <dbReference type="NCBI Taxonomy" id="314722"/>
    <lineage>
        <taxon>Bacteria</taxon>
        <taxon>Pseudomonadati</taxon>
        <taxon>Pseudomonadota</taxon>
        <taxon>Gammaproteobacteria</taxon>
        <taxon>Lysobacterales</taxon>
        <taxon>Lysobacteraceae</taxon>
        <taxon>Pseudoxanthomonas</taxon>
    </lineage>
</organism>
<dbReference type="AlphaFoldDB" id="A0A0E3Z3F7"/>
<dbReference type="Proteomes" id="UP000033067">
    <property type="component" value="Chromosome"/>
</dbReference>
<evidence type="ECO:0000313" key="3">
    <source>
        <dbReference type="Proteomes" id="UP000033067"/>
    </source>
</evidence>